<evidence type="ECO:0000313" key="1">
    <source>
        <dbReference type="EMBL" id="BBY39584.1"/>
    </source>
</evidence>
<dbReference type="Proteomes" id="UP000465812">
    <property type="component" value="Chromosome"/>
</dbReference>
<proteinExistence type="predicted"/>
<evidence type="ECO:0008006" key="3">
    <source>
        <dbReference type="Google" id="ProtNLM"/>
    </source>
</evidence>
<accession>A0ABN6A941</accession>
<gene>
    <name evidence="1" type="ORF">MMAN_37180</name>
</gene>
<keyword evidence="2" id="KW-1185">Reference proteome</keyword>
<name>A0ABN6A941_MYCNT</name>
<sequence>MAAASRLKNFPCWTDTAIGGNPAALLASSAAVNDGSPSTTVLSKKASTSLGVGFSVMAPTLAAPDGVGTGGRAGTEPAAGIYRIPMGGI</sequence>
<dbReference type="EMBL" id="AP022590">
    <property type="protein sequence ID" value="BBY39584.1"/>
    <property type="molecule type" value="Genomic_DNA"/>
</dbReference>
<reference evidence="1 2" key="1">
    <citation type="journal article" date="2019" name="Emerg. Microbes Infect.">
        <title>Comprehensive subspecies identification of 175 nontuberculous mycobacteria species based on 7547 genomic profiles.</title>
        <authorList>
            <person name="Matsumoto Y."/>
            <person name="Kinjo T."/>
            <person name="Motooka D."/>
            <person name="Nabeya D."/>
            <person name="Jung N."/>
            <person name="Uechi K."/>
            <person name="Horii T."/>
            <person name="Iida T."/>
            <person name="Fujita J."/>
            <person name="Nakamura S."/>
        </authorList>
    </citation>
    <scope>NUCLEOTIDE SEQUENCE [LARGE SCALE GENOMIC DNA]</scope>
    <source>
        <strain evidence="1 2">JCM 18113</strain>
    </source>
</reference>
<evidence type="ECO:0000313" key="2">
    <source>
        <dbReference type="Proteomes" id="UP000465812"/>
    </source>
</evidence>
<protein>
    <recommendedName>
        <fullName evidence="3">PPE family C-terminal domain-containing protein</fullName>
    </recommendedName>
</protein>
<organism evidence="1 2">
    <name type="scientific">Mycobacterium mantenii</name>
    <dbReference type="NCBI Taxonomy" id="560555"/>
    <lineage>
        <taxon>Bacteria</taxon>
        <taxon>Bacillati</taxon>
        <taxon>Actinomycetota</taxon>
        <taxon>Actinomycetes</taxon>
        <taxon>Mycobacteriales</taxon>
        <taxon>Mycobacteriaceae</taxon>
        <taxon>Mycobacterium</taxon>
        <taxon>Mycobacterium avium complex (MAC)</taxon>
    </lineage>
</organism>